<name>V6K815_STRRC</name>
<evidence type="ECO:0000256" key="1">
    <source>
        <dbReference type="SAM" id="MobiDB-lite"/>
    </source>
</evidence>
<dbReference type="HOGENOM" id="CLU_821166_0_0_11"/>
<dbReference type="EMBL" id="AWQX01000196">
    <property type="protein sequence ID" value="EST28300.1"/>
    <property type="molecule type" value="Genomic_DNA"/>
</dbReference>
<gene>
    <name evidence="3" type="ORF">M878_22810</name>
</gene>
<evidence type="ECO:0000313" key="4">
    <source>
        <dbReference type="Proteomes" id="UP000017984"/>
    </source>
</evidence>
<evidence type="ECO:0000313" key="3">
    <source>
        <dbReference type="EMBL" id="EST28300.1"/>
    </source>
</evidence>
<protein>
    <submittedName>
        <fullName evidence="3">Uncharacterized protein</fullName>
    </submittedName>
</protein>
<organism evidence="3 4">
    <name type="scientific">Streptomyces roseochromogenus subsp. oscitans DS 12.976</name>
    <dbReference type="NCBI Taxonomy" id="1352936"/>
    <lineage>
        <taxon>Bacteria</taxon>
        <taxon>Bacillati</taxon>
        <taxon>Actinomycetota</taxon>
        <taxon>Actinomycetes</taxon>
        <taxon>Kitasatosporales</taxon>
        <taxon>Streptomycetaceae</taxon>
        <taxon>Streptomyces</taxon>
    </lineage>
</organism>
<feature type="region of interest" description="Disordered" evidence="1">
    <location>
        <begin position="226"/>
        <end position="254"/>
    </location>
</feature>
<reference evidence="3 4" key="1">
    <citation type="journal article" date="2014" name="Genome Announc.">
        <title>Draft Genome Sequence of Streptomyces roseochromogenes subsp. oscitans DS 12.976, Producer of the Aminocoumarin Antibiotic Clorobiocin.</title>
        <authorList>
            <person name="Ruckert C."/>
            <person name="Kalinowski J."/>
            <person name="Heide L."/>
            <person name="Apel A.K."/>
        </authorList>
    </citation>
    <scope>NUCLEOTIDE SEQUENCE [LARGE SCALE GENOMIC DNA]</scope>
    <source>
        <strain evidence="3 4">DS 12.976</strain>
    </source>
</reference>
<accession>V6K815</accession>
<comment type="caution">
    <text evidence="3">The sequence shown here is derived from an EMBL/GenBank/DDBJ whole genome shotgun (WGS) entry which is preliminary data.</text>
</comment>
<dbReference type="STRING" id="1352936.M878_22810"/>
<feature type="transmembrane region" description="Helical" evidence="2">
    <location>
        <begin position="41"/>
        <end position="62"/>
    </location>
</feature>
<proteinExistence type="predicted"/>
<feature type="compositionally biased region" description="Pro residues" evidence="1">
    <location>
        <begin position="243"/>
        <end position="254"/>
    </location>
</feature>
<keyword evidence="2" id="KW-0472">Membrane</keyword>
<keyword evidence="2" id="KW-0812">Transmembrane</keyword>
<dbReference type="AlphaFoldDB" id="V6K815"/>
<keyword evidence="2" id="KW-1133">Transmembrane helix</keyword>
<keyword evidence="4" id="KW-1185">Reference proteome</keyword>
<sequence length="338" mass="37851">MLVSAGWTLRIVGTASGFLGFTLFRQSVESDQWSSVPHVRWWLRLLGAVAVFFAGVAVFMIGRQTVVRGKQHIADVIESLDRLPGTRYLLYLRPFSHDALMSGLPDDIQGGGNAQNFFLVSGLTYEESLVRRFRRFGRVIAIGQPDEALPLPGAARGYLPLNDWQSQVSRLIAGAHAVLLAAGPGPGTVWEFTEAVRLVPPTRLLLLAYCDAPTYDRFREAVAEEYDRRSHTEPGAPATGLWPPLPGLPDYPPPARPERPRWEVLLNGGKKRLRWDFTLKGLIVFRPDWAAKFIRFDPTTLRLSSTWTLSRLVRRELQPVMDQLTALDTREEPGDDAP</sequence>
<dbReference type="Proteomes" id="UP000017984">
    <property type="component" value="Chromosome"/>
</dbReference>
<dbReference type="PATRIC" id="fig|1352936.5.peg.4756"/>
<evidence type="ECO:0000256" key="2">
    <source>
        <dbReference type="SAM" id="Phobius"/>
    </source>
</evidence>